<feature type="domain" description="Glycogen debranching enzyme bacterial and archaeal type N-terminal" evidence="2">
    <location>
        <begin position="20"/>
        <end position="241"/>
    </location>
</feature>
<dbReference type="AlphaFoldDB" id="A0A1Q6I027"/>
<gene>
    <name evidence="3" type="ORF">BHV79_11220</name>
</gene>
<dbReference type="GO" id="GO:0004134">
    <property type="term" value="F:4-alpha-glucanotransferase activity"/>
    <property type="evidence" value="ECO:0007669"/>
    <property type="project" value="InterPro"/>
</dbReference>
<evidence type="ECO:0000313" key="3">
    <source>
        <dbReference type="EMBL" id="OKZ32244.1"/>
    </source>
</evidence>
<dbReference type="Pfam" id="PF12439">
    <property type="entry name" value="GDE_N"/>
    <property type="match status" value="1"/>
</dbReference>
<evidence type="ECO:0000259" key="1">
    <source>
        <dbReference type="Pfam" id="PF06202"/>
    </source>
</evidence>
<name>A0A1Q6I027_BACUN</name>
<keyword evidence="3" id="KW-0808">Transferase</keyword>
<evidence type="ECO:0000313" key="4">
    <source>
        <dbReference type="Proteomes" id="UP000186549"/>
    </source>
</evidence>
<proteinExistence type="predicted"/>
<dbReference type="EMBL" id="MNQU01000235">
    <property type="protein sequence ID" value="OKZ32244.1"/>
    <property type="molecule type" value="Genomic_DNA"/>
</dbReference>
<dbReference type="GO" id="GO:0004135">
    <property type="term" value="F:amylo-alpha-1,6-glucosidase activity"/>
    <property type="evidence" value="ECO:0007669"/>
    <property type="project" value="InterPro"/>
</dbReference>
<dbReference type="InterPro" id="IPR032790">
    <property type="entry name" value="GDE_C"/>
</dbReference>
<evidence type="ECO:0000259" key="2">
    <source>
        <dbReference type="Pfam" id="PF12439"/>
    </source>
</evidence>
<dbReference type="InterPro" id="IPR012341">
    <property type="entry name" value="6hp_glycosidase-like_sf"/>
</dbReference>
<feature type="domain" description="Glycogen debranching enzyme C-terminal" evidence="1">
    <location>
        <begin position="288"/>
        <end position="638"/>
    </location>
</feature>
<dbReference type="Pfam" id="PF06202">
    <property type="entry name" value="GDE_C"/>
    <property type="match status" value="1"/>
</dbReference>
<reference evidence="3 4" key="1">
    <citation type="journal article" date="2016" name="Nat. Biotechnol.">
        <title>Measurement of bacterial replication rates in microbial communities.</title>
        <authorList>
            <person name="Brown C.T."/>
            <person name="Olm M.R."/>
            <person name="Thomas B.C."/>
            <person name="Banfield J.F."/>
        </authorList>
    </citation>
    <scope>NUCLEOTIDE SEQUENCE [LARGE SCALE GENOMIC DNA]</scope>
    <source>
        <strain evidence="3">45_41</strain>
    </source>
</reference>
<dbReference type="PANTHER" id="PTHR10569">
    <property type="entry name" value="GLYCOGEN DEBRANCHING ENZYME"/>
    <property type="match status" value="1"/>
</dbReference>
<dbReference type="InterPro" id="IPR024742">
    <property type="entry name" value="Glycogen_debranch_N"/>
</dbReference>
<dbReference type="Gene3D" id="1.50.10.10">
    <property type="match status" value="1"/>
</dbReference>
<dbReference type="InterPro" id="IPR010401">
    <property type="entry name" value="AGL/Gdb1"/>
</dbReference>
<sequence length="648" mass="73721">MSYLKFDKNLMINLEQSLRKEMLRTNRAGAYHCSTVVGCNTRKQHGLLVIPMPGREEYSPHVLLSSLDETVIQHGAPFNLGLHRYRGGIYSPNGHKYIREFDCETVPRTTYRVGGVILTKEMVFISEENRILIRYTLVDAHSPTTLQFRPFLAFREANELCVANGNINGTMTPVNNGVSCSLYNGYPQLCMQLSRKPEWVDDPHWYNGIEYIKDLERGVPYSEDLYVPGYFQVNIKKGESIIFSAGISEINPRQLASLYEKELASRTRRTSFFNCLKNAAKQFYFKEGDRHYMLSGYPWGTIIARNTLMSLPGNTLAIDHRKDFEEIMDTMAHELTRYMNSGKPSAKIHGIDMPDIPLWAVWTVQQYAKSVSMTEATARYEALVTNLLDFILDNNYSNLRVDENGLVVTDGRRKAVSWMNSATDRGPVIPRSGYLVEFNALWYNALMFGVQMLEDKPELASVADRWKATAEKMKQPFIDMFLNESGYLYDYVNGSFADPSVRPNMAIAIGLDNSPLDRRQRKGVLDVVTRELLTPKGLRTLSPRSYGYRPTYVGNPYEREITMHNGPARPWLIGFYADAYLRVFGMSGVSYIDRMLIGFEDEMTNGCIGSLSQLYDGNPPYDGRGAISHATNVAEVLRTLRTLKRLNA</sequence>
<organism evidence="3 4">
    <name type="scientific">Bacteroides uniformis</name>
    <dbReference type="NCBI Taxonomy" id="820"/>
    <lineage>
        <taxon>Bacteria</taxon>
        <taxon>Pseudomonadati</taxon>
        <taxon>Bacteroidota</taxon>
        <taxon>Bacteroidia</taxon>
        <taxon>Bacteroidales</taxon>
        <taxon>Bacteroidaceae</taxon>
        <taxon>Bacteroides</taxon>
    </lineage>
</organism>
<dbReference type="PANTHER" id="PTHR10569:SF2">
    <property type="entry name" value="GLYCOGEN DEBRANCHING ENZYME"/>
    <property type="match status" value="1"/>
</dbReference>
<dbReference type="SUPFAM" id="SSF48208">
    <property type="entry name" value="Six-hairpin glycosidases"/>
    <property type="match status" value="1"/>
</dbReference>
<dbReference type="GO" id="GO:0005980">
    <property type="term" value="P:glycogen catabolic process"/>
    <property type="evidence" value="ECO:0007669"/>
    <property type="project" value="InterPro"/>
</dbReference>
<accession>A0A1Q6I027</accession>
<comment type="caution">
    <text evidence="3">The sequence shown here is derived from an EMBL/GenBank/DDBJ whole genome shotgun (WGS) entry which is preliminary data.</text>
</comment>
<protein>
    <submittedName>
        <fullName evidence="3">4-alpha-glucanotransferase</fullName>
    </submittedName>
</protein>
<dbReference type="InterPro" id="IPR008928">
    <property type="entry name" value="6-hairpin_glycosidase_sf"/>
</dbReference>
<dbReference type="Proteomes" id="UP000186549">
    <property type="component" value="Unassembled WGS sequence"/>
</dbReference>